<evidence type="ECO:0000313" key="2">
    <source>
        <dbReference type="Proteomes" id="UP000604661"/>
    </source>
</evidence>
<proteinExistence type="predicted"/>
<organism evidence="1 2">
    <name type="scientific">Nostoc linckia FACHB-391</name>
    <dbReference type="NCBI Taxonomy" id="2692906"/>
    <lineage>
        <taxon>Bacteria</taxon>
        <taxon>Bacillati</taxon>
        <taxon>Cyanobacteriota</taxon>
        <taxon>Cyanophyceae</taxon>
        <taxon>Nostocales</taxon>
        <taxon>Nostocaceae</taxon>
        <taxon>Nostoc</taxon>
    </lineage>
</organism>
<protein>
    <submittedName>
        <fullName evidence="1">PEP-CTERM sorting domain-containing protein</fullName>
    </submittedName>
</protein>
<keyword evidence="2" id="KW-1185">Reference proteome</keyword>
<accession>A0ABR8EZN2</accession>
<evidence type="ECO:0000313" key="1">
    <source>
        <dbReference type="EMBL" id="MBD2562492.1"/>
    </source>
</evidence>
<dbReference type="EMBL" id="JACJTE010000019">
    <property type="protein sequence ID" value="MBD2562492.1"/>
    <property type="molecule type" value="Genomic_DNA"/>
</dbReference>
<dbReference type="InterPro" id="IPR013424">
    <property type="entry name" value="Ice-binding_C"/>
</dbReference>
<dbReference type="RefSeq" id="WP_190894806.1">
    <property type="nucleotide sequence ID" value="NZ_JACJTE010000019.1"/>
</dbReference>
<reference evidence="1 2" key="1">
    <citation type="journal article" date="2020" name="ISME J.">
        <title>Comparative genomics reveals insights into cyanobacterial evolution and habitat adaptation.</title>
        <authorList>
            <person name="Chen M.Y."/>
            <person name="Teng W.K."/>
            <person name="Zhao L."/>
            <person name="Hu C.X."/>
            <person name="Zhou Y.K."/>
            <person name="Han B.P."/>
            <person name="Song L.R."/>
            <person name="Shu W.S."/>
        </authorList>
    </citation>
    <scope>NUCLEOTIDE SEQUENCE [LARGE SCALE GENOMIC DNA]</scope>
    <source>
        <strain evidence="1 2">FACHB-391</strain>
    </source>
</reference>
<dbReference type="Proteomes" id="UP000604661">
    <property type="component" value="Unassembled WGS sequence"/>
</dbReference>
<comment type="caution">
    <text evidence="1">The sequence shown here is derived from an EMBL/GenBank/DDBJ whole genome shotgun (WGS) entry which is preliminary data.</text>
</comment>
<dbReference type="NCBIfam" id="TIGR02595">
    <property type="entry name" value="PEP_CTERM"/>
    <property type="match status" value="1"/>
</dbReference>
<name>A0ABR8EZN2_NOSLI</name>
<sequence length="47" mass="4985">MDQNNGLINITPITPVPEPLTTGGTVLTGSIAWLIKRRQVAAQKAKA</sequence>
<gene>
    <name evidence="1" type="ORF">H6G95_18110</name>
</gene>